<dbReference type="EMBL" id="JABWRJ010000018">
    <property type="protein sequence ID" value="MBC3447065.1"/>
    <property type="molecule type" value="Genomic_DNA"/>
</dbReference>
<accession>A0A923GA33</accession>
<gene>
    <name evidence="1" type="ORF">HU751_14885</name>
</gene>
<evidence type="ECO:0000313" key="1">
    <source>
        <dbReference type="EMBL" id="MBC3447065.1"/>
    </source>
</evidence>
<protein>
    <submittedName>
        <fullName evidence="1">RHS repeat-associated core domain-containing protein</fullName>
    </submittedName>
</protein>
<dbReference type="Gene3D" id="2.180.10.10">
    <property type="entry name" value="RHS repeat-associated core"/>
    <property type="match status" value="1"/>
</dbReference>
<reference evidence="1" key="1">
    <citation type="journal article" date="2020" name="Microorganisms">
        <title>Reliable Identification of Environmental Pseudomonas Isolates Using the rpoD Gene.</title>
        <authorList>
            <consortium name="The Broad Institute Genome Sequencing Platform"/>
            <person name="Girard L."/>
            <person name="Lood C."/>
            <person name="Rokni-Zadeh H."/>
            <person name="van Noort V."/>
            <person name="Lavigne R."/>
            <person name="De Mot R."/>
        </authorList>
    </citation>
    <scope>NUCLEOTIDE SEQUENCE</scope>
    <source>
        <strain evidence="1">BW13M1</strain>
    </source>
</reference>
<proteinExistence type="predicted"/>
<comment type="caution">
    <text evidence="1">The sequence shown here is derived from an EMBL/GenBank/DDBJ whole genome shotgun (WGS) entry which is preliminary data.</text>
</comment>
<dbReference type="AlphaFoldDB" id="A0A923GA33"/>
<dbReference type="RefSeq" id="WP_186733785.1">
    <property type="nucleotide sequence ID" value="NZ_JABWRJ020000001.1"/>
</dbReference>
<dbReference type="InterPro" id="IPR022385">
    <property type="entry name" value="Rhs_assc_core"/>
</dbReference>
<organism evidence="1">
    <name type="scientific">Pseudomonas peradeniyensis</name>
    <dbReference type="NCBI Taxonomy" id="2745488"/>
    <lineage>
        <taxon>Bacteria</taxon>
        <taxon>Pseudomonadati</taxon>
        <taxon>Pseudomonadota</taxon>
        <taxon>Gammaproteobacteria</taxon>
        <taxon>Pseudomonadales</taxon>
        <taxon>Pseudomonadaceae</taxon>
        <taxon>Pseudomonas</taxon>
    </lineage>
</organism>
<dbReference type="SUPFAM" id="SSF56399">
    <property type="entry name" value="ADP-ribosylation"/>
    <property type="match status" value="1"/>
</dbReference>
<sequence>MAMNYLTACDQQHSVLVSAGAARGYTPYGALPSATGPRLAYVGQVRESLMGLYHLGNGHRSYDPCLMRFLSPDALSPFGRGGMNAYVYCAGDPVNYQDRNGRWPTGRGAKIPDGWAPGNGSIRSQMFSSAPGSEGYGSTLTYDLPAGASTPGVSGVDDSMLSKGIGVASAGMTIAHGWFAMKAFRKGNFKEAGAHGFAFVTNAGGTAVAVTDYFMWGKGNAADGDVIFTQIPYESFSVFAKIAQGLTSSFAFGISSGGGGVAVKKPDTMIEMQETRTLNQATREGDARENLLSKL</sequence>
<dbReference type="NCBIfam" id="TIGR03696">
    <property type="entry name" value="Rhs_assc_core"/>
    <property type="match status" value="1"/>
</dbReference>
<reference evidence="1" key="2">
    <citation type="submission" date="2020-07" db="EMBL/GenBank/DDBJ databases">
        <authorList>
            <person name="Lood C."/>
            <person name="Girard L."/>
        </authorList>
    </citation>
    <scope>NUCLEOTIDE SEQUENCE</scope>
    <source>
        <strain evidence="1">BW13M1</strain>
    </source>
</reference>
<name>A0A923GA33_9PSED</name>